<evidence type="ECO:0000313" key="7">
    <source>
        <dbReference type="EMBL" id="GGD76168.1"/>
    </source>
</evidence>
<evidence type="ECO:0000256" key="4">
    <source>
        <dbReference type="ARBA" id="ARBA00022989"/>
    </source>
</evidence>
<sequence>MTNSKSRLAHQLWTTIATRILILFGGFIVSVVMARLLGPEGRGIVTAVFVTSTIVITLADLGIRQATAYFLGKKLFPANDIVASVTFIWLITSVLSTIVVGIFYYLQFGDQYGWTIFVIVLASIPVNLAVQYFKGIMQGKERIGNINMSEIVRVSANLLAVILLVWIFDMGVIGAALTQLFMAAFTLLYSMWSNRDFSIRIRYVPQIPMQLIKKGFSFAIALFMLQLNYRVDVVFLSAMSTPFEVGIYSVGTNLAELIWQLPAAIGMVIFSRSANSKTEAEAVNRSVVLMRYLAPLLILGGIAFWILCPFIVNVLYGAEFTSSISVIRYLLPGVLVMVIVKILHADLAGRGYPLYALWVSIAPLFVNIGMNFFMIRLYGAEGAAISSSISYTLAGILFLWVYTRKEGITIRSIFALKLTDVQAVLKRFKKVKSVQG</sequence>
<dbReference type="GO" id="GO:0005886">
    <property type="term" value="C:plasma membrane"/>
    <property type="evidence" value="ECO:0007669"/>
    <property type="project" value="UniProtKB-SubCell"/>
</dbReference>
<protein>
    <recommendedName>
        <fullName evidence="9">Polysaccharide biosynthesis protein C-terminal domain-containing protein</fullName>
    </recommendedName>
</protein>
<feature type="transmembrane region" description="Helical" evidence="6">
    <location>
        <begin position="12"/>
        <end position="37"/>
    </location>
</feature>
<keyword evidence="8" id="KW-1185">Reference proteome</keyword>
<feature type="transmembrane region" description="Helical" evidence="6">
    <location>
        <begin position="211"/>
        <end position="227"/>
    </location>
</feature>
<feature type="transmembrane region" description="Helical" evidence="6">
    <location>
        <begin position="292"/>
        <end position="316"/>
    </location>
</feature>
<feature type="transmembrane region" description="Helical" evidence="6">
    <location>
        <begin position="174"/>
        <end position="191"/>
    </location>
</feature>
<dbReference type="InterPro" id="IPR050833">
    <property type="entry name" value="Poly_Biosynth_Transport"/>
</dbReference>
<dbReference type="PANTHER" id="PTHR30250">
    <property type="entry name" value="PST FAMILY PREDICTED COLANIC ACID TRANSPORTER"/>
    <property type="match status" value="1"/>
</dbReference>
<evidence type="ECO:0000256" key="3">
    <source>
        <dbReference type="ARBA" id="ARBA00022692"/>
    </source>
</evidence>
<keyword evidence="5 6" id="KW-0472">Membrane</keyword>
<feature type="transmembrane region" description="Helical" evidence="6">
    <location>
        <begin position="322"/>
        <end position="343"/>
    </location>
</feature>
<proteinExistence type="predicted"/>
<organism evidence="7 8">
    <name type="scientific">Paenibacillus nasutitermitis</name>
    <dbReference type="NCBI Taxonomy" id="1652958"/>
    <lineage>
        <taxon>Bacteria</taxon>
        <taxon>Bacillati</taxon>
        <taxon>Bacillota</taxon>
        <taxon>Bacilli</taxon>
        <taxon>Bacillales</taxon>
        <taxon>Paenibacillaceae</taxon>
        <taxon>Paenibacillus</taxon>
    </lineage>
</organism>
<keyword evidence="3 6" id="KW-0812">Transmembrane</keyword>
<feature type="transmembrane region" description="Helical" evidence="6">
    <location>
        <begin position="355"/>
        <end position="378"/>
    </location>
</feature>
<evidence type="ECO:0000313" key="8">
    <source>
        <dbReference type="Proteomes" id="UP000612456"/>
    </source>
</evidence>
<keyword evidence="4 6" id="KW-1133">Transmembrane helix</keyword>
<dbReference type="Pfam" id="PF01943">
    <property type="entry name" value="Polysacc_synt"/>
    <property type="match status" value="1"/>
</dbReference>
<comment type="caution">
    <text evidence="7">The sequence shown here is derived from an EMBL/GenBank/DDBJ whole genome shotgun (WGS) entry which is preliminary data.</text>
</comment>
<accession>A0A916Z5W5</accession>
<evidence type="ECO:0000256" key="6">
    <source>
        <dbReference type="SAM" id="Phobius"/>
    </source>
</evidence>
<dbReference type="PANTHER" id="PTHR30250:SF11">
    <property type="entry name" value="O-ANTIGEN TRANSPORTER-RELATED"/>
    <property type="match status" value="1"/>
</dbReference>
<dbReference type="RefSeq" id="WP_188993481.1">
    <property type="nucleotide sequence ID" value="NZ_BMHP01000002.1"/>
</dbReference>
<reference evidence="7" key="1">
    <citation type="journal article" date="2014" name="Int. J. Syst. Evol. Microbiol.">
        <title>Complete genome sequence of Corynebacterium casei LMG S-19264T (=DSM 44701T), isolated from a smear-ripened cheese.</title>
        <authorList>
            <consortium name="US DOE Joint Genome Institute (JGI-PGF)"/>
            <person name="Walter F."/>
            <person name="Albersmeier A."/>
            <person name="Kalinowski J."/>
            <person name="Ruckert C."/>
        </authorList>
    </citation>
    <scope>NUCLEOTIDE SEQUENCE</scope>
    <source>
        <strain evidence="7">CGMCC 1.15178</strain>
    </source>
</reference>
<feature type="transmembrane region" description="Helical" evidence="6">
    <location>
        <begin position="247"/>
        <end position="271"/>
    </location>
</feature>
<evidence type="ECO:0000256" key="1">
    <source>
        <dbReference type="ARBA" id="ARBA00004651"/>
    </source>
</evidence>
<comment type="subcellular location">
    <subcellularLocation>
        <location evidence="1">Cell membrane</location>
        <topology evidence="1">Multi-pass membrane protein</topology>
    </subcellularLocation>
</comment>
<keyword evidence="2" id="KW-1003">Cell membrane</keyword>
<reference evidence="7" key="2">
    <citation type="submission" date="2020-09" db="EMBL/GenBank/DDBJ databases">
        <authorList>
            <person name="Sun Q."/>
            <person name="Zhou Y."/>
        </authorList>
    </citation>
    <scope>NUCLEOTIDE SEQUENCE</scope>
    <source>
        <strain evidence="7">CGMCC 1.15178</strain>
    </source>
</reference>
<evidence type="ECO:0000256" key="5">
    <source>
        <dbReference type="ARBA" id="ARBA00023136"/>
    </source>
</evidence>
<feature type="transmembrane region" description="Helical" evidence="6">
    <location>
        <begin position="81"/>
        <end position="106"/>
    </location>
</feature>
<dbReference type="AlphaFoldDB" id="A0A916Z5W5"/>
<dbReference type="Proteomes" id="UP000612456">
    <property type="component" value="Unassembled WGS sequence"/>
</dbReference>
<dbReference type="CDD" id="cd13128">
    <property type="entry name" value="MATE_Wzx_like"/>
    <property type="match status" value="1"/>
</dbReference>
<feature type="transmembrane region" description="Helical" evidence="6">
    <location>
        <begin position="112"/>
        <end position="130"/>
    </location>
</feature>
<dbReference type="InterPro" id="IPR002797">
    <property type="entry name" value="Polysacc_synth"/>
</dbReference>
<feature type="transmembrane region" description="Helical" evidence="6">
    <location>
        <begin position="43"/>
        <end position="61"/>
    </location>
</feature>
<evidence type="ECO:0000256" key="2">
    <source>
        <dbReference type="ARBA" id="ARBA00022475"/>
    </source>
</evidence>
<gene>
    <name evidence="7" type="ORF">GCM10010911_37750</name>
</gene>
<feature type="transmembrane region" description="Helical" evidence="6">
    <location>
        <begin position="151"/>
        <end position="168"/>
    </location>
</feature>
<feature type="transmembrane region" description="Helical" evidence="6">
    <location>
        <begin position="384"/>
        <end position="402"/>
    </location>
</feature>
<dbReference type="EMBL" id="BMHP01000002">
    <property type="protein sequence ID" value="GGD76168.1"/>
    <property type="molecule type" value="Genomic_DNA"/>
</dbReference>
<evidence type="ECO:0008006" key="9">
    <source>
        <dbReference type="Google" id="ProtNLM"/>
    </source>
</evidence>
<name>A0A916Z5W5_9BACL</name>